<evidence type="ECO:0000313" key="1">
    <source>
        <dbReference type="EMBL" id="WAR27209.1"/>
    </source>
</evidence>
<protein>
    <submittedName>
        <fullName evidence="1">HS12B-like protein</fullName>
    </submittedName>
</protein>
<dbReference type="PANTHER" id="PTHR14187:SF5">
    <property type="entry name" value="HEAT SHOCK 70 KDA PROTEIN 12A"/>
    <property type="match status" value="1"/>
</dbReference>
<reference evidence="1" key="1">
    <citation type="submission" date="2022-11" db="EMBL/GenBank/DDBJ databases">
        <title>Centuries of genome instability and evolution in soft-shell clam transmissible cancer (bioRxiv).</title>
        <authorList>
            <person name="Hart S.F.M."/>
            <person name="Yonemitsu M.A."/>
            <person name="Giersch R.M."/>
            <person name="Beal B.F."/>
            <person name="Arriagada G."/>
            <person name="Davis B.W."/>
            <person name="Ostrander E.A."/>
            <person name="Goff S.P."/>
            <person name="Metzger M.J."/>
        </authorList>
    </citation>
    <scope>NUCLEOTIDE SEQUENCE</scope>
    <source>
        <strain evidence="1">MELC-2E11</strain>
        <tissue evidence="1">Siphon/mantle</tissue>
    </source>
</reference>
<dbReference type="EMBL" id="CP111025">
    <property type="protein sequence ID" value="WAR27209.1"/>
    <property type="molecule type" value="Genomic_DNA"/>
</dbReference>
<keyword evidence="2" id="KW-1185">Reference proteome</keyword>
<dbReference type="PANTHER" id="PTHR14187">
    <property type="entry name" value="ALPHA KINASE/ELONGATION FACTOR 2 KINASE"/>
    <property type="match status" value="1"/>
</dbReference>
<sequence>MKRPFLDNVQKESYKVILEDGKVCCNCFDIHITAGQCLFVGEAQVEKSYTPATSNKNAIIFPDGRGLDRSVEAPLLVAAIDFGTTYSGWSYSFKHDFELDPIKVTTRRWHGGQLMSMKAPTCVLIEPDGETFSAFGYDAENNYTRLAEAEEHEQWYFFKRFKMKLYNEDINRDMKIEDKTGKKLKADIVFSAAIRPVFLLTN</sequence>
<accession>A0ABY7G139</accession>
<proteinExistence type="predicted"/>
<name>A0ABY7G139_MYAAR</name>
<dbReference type="Proteomes" id="UP001164746">
    <property type="component" value="Chromosome 14"/>
</dbReference>
<gene>
    <name evidence="1" type="ORF">MAR_012913</name>
</gene>
<evidence type="ECO:0000313" key="2">
    <source>
        <dbReference type="Proteomes" id="UP001164746"/>
    </source>
</evidence>
<organism evidence="1 2">
    <name type="scientific">Mya arenaria</name>
    <name type="common">Soft-shell clam</name>
    <dbReference type="NCBI Taxonomy" id="6604"/>
    <lineage>
        <taxon>Eukaryota</taxon>
        <taxon>Metazoa</taxon>
        <taxon>Spiralia</taxon>
        <taxon>Lophotrochozoa</taxon>
        <taxon>Mollusca</taxon>
        <taxon>Bivalvia</taxon>
        <taxon>Autobranchia</taxon>
        <taxon>Heteroconchia</taxon>
        <taxon>Euheterodonta</taxon>
        <taxon>Imparidentia</taxon>
        <taxon>Neoheterodontei</taxon>
        <taxon>Myida</taxon>
        <taxon>Myoidea</taxon>
        <taxon>Myidae</taxon>
        <taxon>Mya</taxon>
    </lineage>
</organism>
<dbReference type="Gene3D" id="3.30.420.40">
    <property type="match status" value="1"/>
</dbReference>